<keyword evidence="3" id="KW-1185">Reference proteome</keyword>
<dbReference type="Proteomes" id="UP001437256">
    <property type="component" value="Unassembled WGS sequence"/>
</dbReference>
<accession>A0ABR2ZK70</accession>
<evidence type="ECO:0000313" key="2">
    <source>
        <dbReference type="EMBL" id="KAL0061961.1"/>
    </source>
</evidence>
<dbReference type="Gene3D" id="3.40.30.10">
    <property type="entry name" value="Glutaredoxin"/>
    <property type="match status" value="1"/>
</dbReference>
<dbReference type="InterPro" id="IPR036249">
    <property type="entry name" value="Thioredoxin-like_sf"/>
</dbReference>
<dbReference type="InterPro" id="IPR054416">
    <property type="entry name" value="GST_UstS-like_C"/>
</dbReference>
<evidence type="ECO:0000313" key="3">
    <source>
        <dbReference type="Proteomes" id="UP001437256"/>
    </source>
</evidence>
<evidence type="ECO:0000259" key="1">
    <source>
        <dbReference type="PROSITE" id="PS50404"/>
    </source>
</evidence>
<dbReference type="Gene3D" id="1.20.1050.10">
    <property type="match status" value="1"/>
</dbReference>
<dbReference type="SUPFAM" id="SSF52833">
    <property type="entry name" value="Thioredoxin-like"/>
    <property type="match status" value="1"/>
</dbReference>
<dbReference type="Pfam" id="PF22041">
    <property type="entry name" value="GST_C_7"/>
    <property type="match status" value="1"/>
</dbReference>
<dbReference type="InterPro" id="IPR036282">
    <property type="entry name" value="Glutathione-S-Trfase_C_sf"/>
</dbReference>
<sequence length="253" mass="28202">MISVYDLGPSKIPESLGASPNDRKVIFTLNYKKLPYKIIIITMDDIESTAKSIGAPPTSKKSDGTPRYTVPFIHDSGTGKCISDSFRIAQYLDEAYPETPKVLPAGTEILQAAFIQIVEEKLTPIAEVYLPKVMELSSSEALESRARKYGPIPPPLPAEEQGKTWEKLRVGYDGLKEAYEMGGYHNRDGEERIFLMGDEPVFADLAFAAWIAMVKITWGDESEEWKHASGWIDGRAGRLVDRVLRYERASVGI</sequence>
<feature type="domain" description="GST N-terminal" evidence="1">
    <location>
        <begin position="9"/>
        <end position="100"/>
    </location>
</feature>
<proteinExistence type="predicted"/>
<dbReference type="EMBL" id="JBBXMP010000118">
    <property type="protein sequence ID" value="KAL0061961.1"/>
    <property type="molecule type" value="Genomic_DNA"/>
</dbReference>
<dbReference type="PROSITE" id="PS50404">
    <property type="entry name" value="GST_NTER"/>
    <property type="match status" value="1"/>
</dbReference>
<comment type="caution">
    <text evidence="2">The sequence shown here is derived from an EMBL/GenBank/DDBJ whole genome shotgun (WGS) entry which is preliminary data.</text>
</comment>
<gene>
    <name evidence="2" type="ORF">AAF712_011167</name>
</gene>
<dbReference type="Pfam" id="PF13417">
    <property type="entry name" value="GST_N_3"/>
    <property type="match status" value="1"/>
</dbReference>
<protein>
    <recommendedName>
        <fullName evidence="1">GST N-terminal domain-containing protein</fullName>
    </recommendedName>
</protein>
<dbReference type="SUPFAM" id="SSF47616">
    <property type="entry name" value="GST C-terminal domain-like"/>
    <property type="match status" value="1"/>
</dbReference>
<organism evidence="2 3">
    <name type="scientific">Marasmius tenuissimus</name>
    <dbReference type="NCBI Taxonomy" id="585030"/>
    <lineage>
        <taxon>Eukaryota</taxon>
        <taxon>Fungi</taxon>
        <taxon>Dikarya</taxon>
        <taxon>Basidiomycota</taxon>
        <taxon>Agaricomycotina</taxon>
        <taxon>Agaricomycetes</taxon>
        <taxon>Agaricomycetidae</taxon>
        <taxon>Agaricales</taxon>
        <taxon>Marasmiineae</taxon>
        <taxon>Marasmiaceae</taxon>
        <taxon>Marasmius</taxon>
    </lineage>
</organism>
<name>A0ABR2ZK70_9AGAR</name>
<dbReference type="InterPro" id="IPR004045">
    <property type="entry name" value="Glutathione_S-Trfase_N"/>
</dbReference>
<reference evidence="2 3" key="1">
    <citation type="submission" date="2024-05" db="EMBL/GenBank/DDBJ databases">
        <title>A draft genome resource for the thread blight pathogen Marasmius tenuissimus strain MS-2.</title>
        <authorList>
            <person name="Yulfo-Soto G.E."/>
            <person name="Baruah I.K."/>
            <person name="Amoako-Attah I."/>
            <person name="Bukari Y."/>
            <person name="Meinhardt L.W."/>
            <person name="Bailey B.A."/>
            <person name="Cohen S.P."/>
        </authorList>
    </citation>
    <scope>NUCLEOTIDE SEQUENCE [LARGE SCALE GENOMIC DNA]</scope>
    <source>
        <strain evidence="2 3">MS-2</strain>
    </source>
</reference>